<reference evidence="6" key="1">
    <citation type="submission" date="2016-10" db="EMBL/GenBank/DDBJ databases">
        <authorList>
            <person name="Varghese N."/>
            <person name="Submissions S."/>
        </authorList>
    </citation>
    <scope>NUCLEOTIDE SEQUENCE [LARGE SCALE GENOMIC DNA]</scope>
    <source>
        <strain evidence="6">ATCC 700379</strain>
    </source>
</reference>
<accession>A0A1I2TCB5</accession>
<evidence type="ECO:0000256" key="1">
    <source>
        <dbReference type="ARBA" id="ARBA00005336"/>
    </source>
</evidence>
<dbReference type="InterPro" id="IPR050226">
    <property type="entry name" value="NagZ_Beta-hexosaminidase"/>
</dbReference>
<dbReference type="GO" id="GO:0004553">
    <property type="term" value="F:hydrolase activity, hydrolyzing O-glycosyl compounds"/>
    <property type="evidence" value="ECO:0007669"/>
    <property type="project" value="InterPro"/>
</dbReference>
<dbReference type="Gene3D" id="3.20.20.300">
    <property type="entry name" value="Glycoside hydrolase, family 3, N-terminal domain"/>
    <property type="match status" value="1"/>
</dbReference>
<keyword evidence="3" id="KW-0326">Glycosidase</keyword>
<keyword evidence="6" id="KW-1185">Reference proteome</keyword>
<evidence type="ECO:0000259" key="4">
    <source>
        <dbReference type="Pfam" id="PF00933"/>
    </source>
</evidence>
<dbReference type="Proteomes" id="UP000198752">
    <property type="component" value="Unassembled WGS sequence"/>
</dbReference>
<dbReference type="InterPro" id="IPR036962">
    <property type="entry name" value="Glyco_hydro_3_N_sf"/>
</dbReference>
<dbReference type="InterPro" id="IPR001764">
    <property type="entry name" value="Glyco_hydro_3_N"/>
</dbReference>
<dbReference type="InterPro" id="IPR017853">
    <property type="entry name" value="GH"/>
</dbReference>
<organism evidence="5 6">
    <name type="scientific">Sporolactobacillus nakayamae</name>
    <dbReference type="NCBI Taxonomy" id="269670"/>
    <lineage>
        <taxon>Bacteria</taxon>
        <taxon>Bacillati</taxon>
        <taxon>Bacillota</taxon>
        <taxon>Bacilli</taxon>
        <taxon>Bacillales</taxon>
        <taxon>Sporolactobacillaceae</taxon>
        <taxon>Sporolactobacillus</taxon>
    </lineage>
</organism>
<evidence type="ECO:0000313" key="5">
    <source>
        <dbReference type="EMBL" id="SFG62480.1"/>
    </source>
</evidence>
<keyword evidence="2" id="KW-0378">Hydrolase</keyword>
<dbReference type="EMBL" id="FOOY01000015">
    <property type="protein sequence ID" value="SFG62480.1"/>
    <property type="molecule type" value="Genomic_DNA"/>
</dbReference>
<evidence type="ECO:0000256" key="2">
    <source>
        <dbReference type="ARBA" id="ARBA00022801"/>
    </source>
</evidence>
<dbReference type="GO" id="GO:0009254">
    <property type="term" value="P:peptidoglycan turnover"/>
    <property type="evidence" value="ECO:0007669"/>
    <property type="project" value="TreeGrafter"/>
</dbReference>
<evidence type="ECO:0000313" key="6">
    <source>
        <dbReference type="Proteomes" id="UP000198752"/>
    </source>
</evidence>
<dbReference type="Gene3D" id="3.40.50.1700">
    <property type="entry name" value="Glycoside hydrolase family 3 C-terminal domain"/>
    <property type="match status" value="1"/>
</dbReference>
<protein>
    <submittedName>
        <fullName evidence="5">Beta-N-acetylhexosaminidase</fullName>
    </submittedName>
</protein>
<dbReference type="InterPro" id="IPR036881">
    <property type="entry name" value="Glyco_hydro_3_C_sf"/>
</dbReference>
<dbReference type="RefSeq" id="WP_093672967.1">
    <property type="nucleotide sequence ID" value="NZ_FOOY01000015.1"/>
</dbReference>
<comment type="similarity">
    <text evidence="1">Belongs to the glycosyl hydrolase 3 family.</text>
</comment>
<dbReference type="NCBIfam" id="NF003740">
    <property type="entry name" value="PRK05337.1"/>
    <property type="match status" value="1"/>
</dbReference>
<proteinExistence type="inferred from homology"/>
<dbReference type="PANTHER" id="PTHR30480">
    <property type="entry name" value="BETA-HEXOSAMINIDASE-RELATED"/>
    <property type="match status" value="1"/>
</dbReference>
<feature type="domain" description="Glycoside hydrolase family 3 N-terminal" evidence="4">
    <location>
        <begin position="7"/>
        <end position="330"/>
    </location>
</feature>
<dbReference type="PANTHER" id="PTHR30480:SF16">
    <property type="entry name" value="GLYCOSIDE HYDROLASE FAMILY 3 DOMAIN PROTEIN"/>
    <property type="match status" value="1"/>
</dbReference>
<dbReference type="STRING" id="269670.SAMN02982927_02235"/>
<dbReference type="Pfam" id="PF00933">
    <property type="entry name" value="Glyco_hydro_3"/>
    <property type="match status" value="1"/>
</dbReference>
<dbReference type="OrthoDB" id="9805821at2"/>
<dbReference type="GO" id="GO:0005975">
    <property type="term" value="P:carbohydrate metabolic process"/>
    <property type="evidence" value="ECO:0007669"/>
    <property type="project" value="InterPro"/>
</dbReference>
<evidence type="ECO:0000256" key="3">
    <source>
        <dbReference type="ARBA" id="ARBA00023295"/>
    </source>
</evidence>
<name>A0A1I2TCB5_9BACL</name>
<gene>
    <name evidence="5" type="ORF">SAMN02982927_02235</name>
</gene>
<dbReference type="SUPFAM" id="SSF51445">
    <property type="entry name" value="(Trans)glycosidases"/>
    <property type="match status" value="1"/>
</dbReference>
<sequence length="525" mass="58929">MKRDYLESIGQLMVFGFDGKRMTPELKKMIHENKLGSIILFSRNLAEPSQIRQLTNELQSEAKKAGHQYPLMICTDQENGAVRRLGKGSTEFPGSMVLGASQDVNNAYKVAKMTAEELKNVGINWNLAPVVDVNNNPLNPVICTRSFGEDPRIVAEMGKAFMRGLQEKGIISTLKHFPGHGDTGMDSHLDLPVIKHNIDRLEKVELVPFRRCIDAGADVIMSAHIYFPALEKQYGLPATLSKKVLTGLLREHLHFQGVITTDCLEMKAISDRFGTARGAVMALKAGADMVMVSHTYEKQVETLDQVNKALEKGQINTKSLIQSMERINRLKEKYLNWNEALHPESISVVSNQNHRANAERIYKKGITLVKNEHQILPLSINDKVLFIYSERLFSAKVEDQKNHLSYFEKIVKNIDSDADVFKMESLEFVTLIKKNHSGMKKYQAIVVLTASLSKENVQVNLIKEIKRSSDCTLIVIAGKSPYDIRLLSDVDAYLCTYDINSTALNISVRTVFGLEEVRGILPVSL</sequence>
<dbReference type="AlphaFoldDB" id="A0A1I2TCB5"/>